<keyword evidence="4" id="KW-0143">Chaperone</keyword>
<evidence type="ECO:0000313" key="6">
    <source>
        <dbReference type="Proteomes" id="UP000185511"/>
    </source>
</evidence>
<reference evidence="6" key="1">
    <citation type="submission" date="2016-06" db="EMBL/GenBank/DDBJ databases">
        <title>Complete genome sequence of Actinoalloteichus fjordicus DSM 46855 (=ADI127-17), type strain of the new species Actinoalloteichus fjordicus.</title>
        <authorList>
            <person name="Ruckert C."/>
            <person name="Nouioui I."/>
            <person name="Willmese J."/>
            <person name="van Wezel G."/>
            <person name="Klenk H.-P."/>
            <person name="Kalinowski J."/>
            <person name="Zotchev S.B."/>
        </authorList>
    </citation>
    <scope>NUCLEOTIDE SEQUENCE [LARGE SCALE GENOMIC DNA]</scope>
    <source>
        <strain evidence="6">ADI127-7</strain>
    </source>
</reference>
<dbReference type="RefSeq" id="WP_083682918.1">
    <property type="nucleotide sequence ID" value="NZ_CP016076.1"/>
</dbReference>
<dbReference type="AlphaFoldDB" id="A0AAC9L9T8"/>
<keyword evidence="6" id="KW-1185">Reference proteome</keyword>
<evidence type="ECO:0000256" key="2">
    <source>
        <dbReference type="ARBA" id="ARBA00006411"/>
    </source>
</evidence>
<sequence>MIAESRRQATFLLSAVEFDVCWELLGLGETPVQLGLPSPGRTRTERRRVVGAAEATLTARGLFPGREPAPALGSALELLAAGEWLVDARLALPEIVDAIGAGRASEGAVAARRGDRVWLAALEDHQVIPELLGLAGDVPPGVGESASVRVVALTAAARIARGDPQLLAAELTARGERAADAAELARLSAGPIRQGQFGASAVTTSGRRRATRVVSFHDTAAGRHLQLRRGTGDQEWVTITPADNRKIAAALRELAAEAR</sequence>
<dbReference type="Proteomes" id="UP000185511">
    <property type="component" value="Chromosome"/>
</dbReference>
<dbReference type="EMBL" id="CP016076">
    <property type="protein sequence ID" value="APU12984.1"/>
    <property type="molecule type" value="Genomic_DNA"/>
</dbReference>
<keyword evidence="3" id="KW-0963">Cytoplasm</keyword>
<gene>
    <name evidence="5" type="ORF">UA74_04525</name>
</gene>
<evidence type="ECO:0000313" key="5">
    <source>
        <dbReference type="EMBL" id="APU12984.1"/>
    </source>
</evidence>
<name>A0AAC9L9T8_9PSEU</name>
<accession>A0AAC9L9T8</accession>
<evidence type="ECO:0000256" key="3">
    <source>
        <dbReference type="ARBA" id="ARBA00022490"/>
    </source>
</evidence>
<evidence type="ECO:0000256" key="4">
    <source>
        <dbReference type="ARBA" id="ARBA00023186"/>
    </source>
</evidence>
<comment type="similarity">
    <text evidence="2">Belongs to the EspG family.</text>
</comment>
<organism evidence="5 6">
    <name type="scientific">Actinoalloteichus fjordicus</name>
    <dbReference type="NCBI Taxonomy" id="1612552"/>
    <lineage>
        <taxon>Bacteria</taxon>
        <taxon>Bacillati</taxon>
        <taxon>Actinomycetota</taxon>
        <taxon>Actinomycetes</taxon>
        <taxon>Pseudonocardiales</taxon>
        <taxon>Pseudonocardiaceae</taxon>
        <taxon>Actinoalloteichus</taxon>
    </lineage>
</organism>
<proteinExistence type="inferred from homology"/>
<evidence type="ECO:0000256" key="1">
    <source>
        <dbReference type="ARBA" id="ARBA00004496"/>
    </source>
</evidence>
<comment type="subcellular location">
    <subcellularLocation>
        <location evidence="1">Cytoplasm</location>
    </subcellularLocation>
</comment>
<dbReference type="KEGG" id="acad:UA74_04525"/>
<dbReference type="Pfam" id="PF14011">
    <property type="entry name" value="ESX-1_EspG"/>
    <property type="match status" value="1"/>
</dbReference>
<dbReference type="InterPro" id="IPR025734">
    <property type="entry name" value="EspG"/>
</dbReference>
<protein>
    <submittedName>
        <fullName evidence="5">EspG family</fullName>
    </submittedName>
</protein>